<dbReference type="Proteomes" id="UP000252415">
    <property type="component" value="Unassembled WGS sequence"/>
</dbReference>
<dbReference type="GO" id="GO:0016787">
    <property type="term" value="F:hydrolase activity"/>
    <property type="evidence" value="ECO:0007669"/>
    <property type="project" value="UniProtKB-KW"/>
</dbReference>
<protein>
    <submittedName>
        <fullName evidence="2">Glycosyl hydrolase family 31</fullName>
    </submittedName>
</protein>
<dbReference type="AlphaFoldDB" id="A0A368W7T2"/>
<dbReference type="Gene3D" id="2.60.40.1180">
    <property type="entry name" value="Golgi alpha-mannosidase II"/>
    <property type="match status" value="1"/>
</dbReference>
<organism evidence="2 3">
    <name type="scientific">Paenibacillus prosopidis</name>
    <dbReference type="NCBI Taxonomy" id="630520"/>
    <lineage>
        <taxon>Bacteria</taxon>
        <taxon>Bacillati</taxon>
        <taxon>Bacillota</taxon>
        <taxon>Bacilli</taxon>
        <taxon>Bacillales</taxon>
        <taxon>Paenibacillaceae</taxon>
        <taxon>Paenibacillus</taxon>
    </lineage>
</organism>
<name>A0A368W7T2_9BACL</name>
<comment type="caution">
    <text evidence="2">The sequence shown here is derived from an EMBL/GenBank/DDBJ whole genome shotgun (WGS) entry which is preliminary data.</text>
</comment>
<dbReference type="InterPro" id="IPR048395">
    <property type="entry name" value="Glyco_hydro_31_C"/>
</dbReference>
<reference evidence="2 3" key="1">
    <citation type="submission" date="2018-07" db="EMBL/GenBank/DDBJ databases">
        <title>Genomic Encyclopedia of Type Strains, Phase III (KMG-III): the genomes of soil and plant-associated and newly described type strains.</title>
        <authorList>
            <person name="Whitman W."/>
        </authorList>
    </citation>
    <scope>NUCLEOTIDE SEQUENCE [LARGE SCALE GENOMIC DNA]</scope>
    <source>
        <strain evidence="2 3">CECT 7506</strain>
    </source>
</reference>
<proteinExistence type="predicted"/>
<dbReference type="Pfam" id="PF21365">
    <property type="entry name" value="Glyco_hydro_31_3rd"/>
    <property type="match status" value="1"/>
</dbReference>
<evidence type="ECO:0000313" key="3">
    <source>
        <dbReference type="Proteomes" id="UP000252415"/>
    </source>
</evidence>
<dbReference type="OrthoDB" id="176168at2"/>
<dbReference type="SUPFAM" id="SSF51011">
    <property type="entry name" value="Glycosyl hydrolase domain"/>
    <property type="match status" value="1"/>
</dbReference>
<evidence type="ECO:0000259" key="1">
    <source>
        <dbReference type="Pfam" id="PF21365"/>
    </source>
</evidence>
<dbReference type="Gene3D" id="3.20.20.80">
    <property type="entry name" value="Glycosidases"/>
    <property type="match status" value="1"/>
</dbReference>
<keyword evidence="3" id="KW-1185">Reference proteome</keyword>
<feature type="domain" description="Glycosyl hydrolase family 31 C-terminal" evidence="1">
    <location>
        <begin position="22"/>
        <end position="106"/>
    </location>
</feature>
<dbReference type="PANTHER" id="PTHR43863">
    <property type="entry name" value="HYDROLASE, PUTATIVE (AFU_ORTHOLOGUE AFUA_1G03140)-RELATED"/>
    <property type="match status" value="1"/>
</dbReference>
<dbReference type="InterPro" id="IPR013780">
    <property type="entry name" value="Glyco_hydro_b"/>
</dbReference>
<dbReference type="InterPro" id="IPR051816">
    <property type="entry name" value="Glycosyl_Hydrolase_31"/>
</dbReference>
<dbReference type="EMBL" id="QPJD01000006">
    <property type="protein sequence ID" value="RCW48484.1"/>
    <property type="molecule type" value="Genomic_DNA"/>
</dbReference>
<keyword evidence="2" id="KW-0378">Hydrolase</keyword>
<accession>A0A368W7T2</accession>
<gene>
    <name evidence="2" type="ORF">DFP97_106184</name>
</gene>
<evidence type="ECO:0000313" key="2">
    <source>
        <dbReference type="EMBL" id="RCW48484.1"/>
    </source>
</evidence>
<dbReference type="PANTHER" id="PTHR43863:SF2">
    <property type="entry name" value="MALTASE-GLUCOAMYLASE"/>
    <property type="match status" value="1"/>
</dbReference>
<sequence length="115" mass="13185">MELREALRDYTRELMKEAHEKGAPVMRPLFYEFKNDDKVWDIKDEYLYGPDLLVAPNLYEGAVSREVYLPEGSKWTDARTGSVFEGGQTILVEAPLSSIPVFLRDGRQAYLIGKI</sequence>